<protein>
    <submittedName>
        <fullName evidence="2">CHAD domain-containing protein</fullName>
    </submittedName>
</protein>
<dbReference type="EMBL" id="CP159279">
    <property type="protein sequence ID" value="XCH11796.1"/>
    <property type="molecule type" value="Genomic_DNA"/>
</dbReference>
<organism evidence="2">
    <name type="scientific">Arthrobacter sp. K5</name>
    <dbReference type="NCBI Taxonomy" id="2839623"/>
    <lineage>
        <taxon>Bacteria</taxon>
        <taxon>Bacillati</taxon>
        <taxon>Actinomycetota</taxon>
        <taxon>Actinomycetes</taxon>
        <taxon>Micrococcales</taxon>
        <taxon>Micrococcaceae</taxon>
        <taxon>Arthrobacter</taxon>
    </lineage>
</organism>
<dbReference type="RefSeq" id="WP_353712049.1">
    <property type="nucleotide sequence ID" value="NZ_CP159279.1"/>
</dbReference>
<gene>
    <name evidence="2" type="ORF">ABRP34_01920</name>
</gene>
<proteinExistence type="predicted"/>
<dbReference type="AlphaFoldDB" id="A0AAU8EQA9"/>
<evidence type="ECO:0000259" key="1">
    <source>
        <dbReference type="Pfam" id="PF05235"/>
    </source>
</evidence>
<dbReference type="Pfam" id="PF05235">
    <property type="entry name" value="CHAD"/>
    <property type="match status" value="1"/>
</dbReference>
<accession>A0AAU8EQA9</accession>
<evidence type="ECO:0000313" key="2">
    <source>
        <dbReference type="EMBL" id="XCH11796.1"/>
    </source>
</evidence>
<dbReference type="InterPro" id="IPR038186">
    <property type="entry name" value="CHAD_dom_sf"/>
</dbReference>
<feature type="domain" description="CHAD" evidence="1">
    <location>
        <begin position="22"/>
        <end position="143"/>
    </location>
</feature>
<reference evidence="2" key="1">
    <citation type="submission" date="2024-06" db="EMBL/GenBank/DDBJ databases">
        <title>Biodegradation of dimethachlon by Arthrobacter sp. K5: mechanistic insights and ecological implications.</title>
        <authorList>
            <person name="Hu S."/>
            <person name="Lu P."/>
        </authorList>
    </citation>
    <scope>NUCLEOTIDE SEQUENCE</scope>
    <source>
        <strain evidence="2">K5</strain>
    </source>
</reference>
<sequence length="152" mass="16617">MLKVLEKTHHQAEPGASSFLVDQVAALLCYDPSVRSGAQDASYAMSAAAGRVWSALGDRRLFNRAAVDGLRAELAWLTESLAPLSRSAPAHDRTVPNLQHPHTTQGTAYEAAYDTALAALESDRYFRLVADLQQFCSAPPVRQPRRRHLYGG</sequence>
<dbReference type="InterPro" id="IPR007899">
    <property type="entry name" value="CHAD_dom"/>
</dbReference>
<dbReference type="Gene3D" id="1.40.20.10">
    <property type="entry name" value="CHAD domain"/>
    <property type="match status" value="1"/>
</dbReference>
<name>A0AAU8EQA9_9MICC</name>